<sequence length="104" mass="11913">MTLANEYGFTLPLTAYDDDGELIDNLKALFSPSLDSRLRAWAARFNDDYDYESGWPSLQECREAYAEGLELCDLVKEELSGTTVAYEFWETRVQGKGRSLDELR</sequence>
<gene>
    <name evidence="1" type="ORF">GCM10009786_27540</name>
</gene>
<protein>
    <submittedName>
        <fullName evidence="1">Uncharacterized protein</fullName>
    </submittedName>
</protein>
<organism evidence="1 2">
    <name type="scientific">Leucobacter alluvii</name>
    <dbReference type="NCBI Taxonomy" id="340321"/>
    <lineage>
        <taxon>Bacteria</taxon>
        <taxon>Bacillati</taxon>
        <taxon>Actinomycetota</taxon>
        <taxon>Actinomycetes</taxon>
        <taxon>Micrococcales</taxon>
        <taxon>Microbacteriaceae</taxon>
        <taxon>Leucobacter</taxon>
    </lineage>
</organism>
<reference evidence="1 2" key="1">
    <citation type="journal article" date="2019" name="Int. J. Syst. Evol. Microbiol.">
        <title>The Global Catalogue of Microorganisms (GCM) 10K type strain sequencing project: providing services to taxonomists for standard genome sequencing and annotation.</title>
        <authorList>
            <consortium name="The Broad Institute Genomics Platform"/>
            <consortium name="The Broad Institute Genome Sequencing Center for Infectious Disease"/>
            <person name="Wu L."/>
            <person name="Ma J."/>
        </authorList>
    </citation>
    <scope>NUCLEOTIDE SEQUENCE [LARGE SCALE GENOMIC DNA]</scope>
    <source>
        <strain evidence="1 2">JCM 14919</strain>
    </source>
</reference>
<keyword evidence="2" id="KW-1185">Reference proteome</keyword>
<accession>A0ABN3BA46</accession>
<comment type="caution">
    <text evidence="1">The sequence shown here is derived from an EMBL/GenBank/DDBJ whole genome shotgun (WGS) entry which is preliminary data.</text>
</comment>
<evidence type="ECO:0000313" key="2">
    <source>
        <dbReference type="Proteomes" id="UP001501084"/>
    </source>
</evidence>
<dbReference type="Proteomes" id="UP001501084">
    <property type="component" value="Unassembled WGS sequence"/>
</dbReference>
<name>A0ABN3BA46_9MICO</name>
<proteinExistence type="predicted"/>
<dbReference type="EMBL" id="BAAAOP010000012">
    <property type="protein sequence ID" value="GAA2190398.1"/>
    <property type="molecule type" value="Genomic_DNA"/>
</dbReference>
<evidence type="ECO:0000313" key="1">
    <source>
        <dbReference type="EMBL" id="GAA2190398.1"/>
    </source>
</evidence>